<protein>
    <submittedName>
        <fullName evidence="1">Uncharacterized protein</fullName>
    </submittedName>
</protein>
<dbReference type="Proteomes" id="UP000025238">
    <property type="component" value="Chromosome"/>
</dbReference>
<organism evidence="1 2">
    <name type="scientific">Stutzerimonas stutzeri</name>
    <name type="common">Pseudomonas stutzeri</name>
    <dbReference type="NCBI Taxonomy" id="316"/>
    <lineage>
        <taxon>Bacteria</taxon>
        <taxon>Pseudomonadati</taxon>
        <taxon>Pseudomonadota</taxon>
        <taxon>Gammaproteobacteria</taxon>
        <taxon>Pseudomonadales</taxon>
        <taxon>Pseudomonadaceae</taxon>
        <taxon>Stutzerimonas</taxon>
    </lineage>
</organism>
<dbReference type="AlphaFoldDB" id="A0A023WS41"/>
<dbReference type="PATRIC" id="fig|316.97.peg.2181"/>
<dbReference type="EMBL" id="CP007509">
    <property type="protein sequence ID" value="AHY42953.1"/>
    <property type="molecule type" value="Genomic_DNA"/>
</dbReference>
<dbReference type="KEGG" id="pstu:UIB01_10920"/>
<reference evidence="1 2" key="1">
    <citation type="submission" date="2014-03" db="EMBL/GenBank/DDBJ databases">
        <title>Complete genome sequence of Pseudomonas stutzeri 19SMN4.</title>
        <authorList>
            <person name="Brunet-Galmes I."/>
            <person name="Nogales B."/>
            <person name="Busquets A."/>
            <person name="Pena A."/>
            <person name="Gomila M."/>
            <person name="Garcia-Valdes E."/>
            <person name="Lalucat J."/>
            <person name="Bennasar A."/>
            <person name="Bosch R."/>
        </authorList>
    </citation>
    <scope>NUCLEOTIDE SEQUENCE [LARGE SCALE GENOMIC DNA]</scope>
    <source>
        <strain evidence="1 2">19SMN4</strain>
    </source>
</reference>
<name>A0A023WS41_STUST</name>
<evidence type="ECO:0000313" key="1">
    <source>
        <dbReference type="EMBL" id="AHY42953.1"/>
    </source>
</evidence>
<sequence length="89" mass="10095">MHTPLRINEALLITDRAFKPFQCVAWTLPEGNGEVSITVVDRDEARLLGRCKMSSSVFTDPVKLGETLEQTREQLSRDGAHFSPWHMPE</sequence>
<evidence type="ECO:0000313" key="2">
    <source>
        <dbReference type="Proteomes" id="UP000025238"/>
    </source>
</evidence>
<accession>A0A023WS41</accession>
<dbReference type="OrthoDB" id="7007662at2"/>
<gene>
    <name evidence="1" type="ORF">UIB01_10920</name>
</gene>
<proteinExistence type="predicted"/>